<comment type="caution">
    <text evidence="1">The sequence shown here is derived from an EMBL/GenBank/DDBJ whole genome shotgun (WGS) entry which is preliminary data.</text>
</comment>
<reference evidence="1 2" key="1">
    <citation type="submission" date="2019-01" db="EMBL/GenBank/DDBJ databases">
        <title>Lactibacter flavus gen. nov., sp. nov., a novel bacterium of the family Propionibacteriaceae isolated from raw milk and dairy products.</title>
        <authorList>
            <person name="Huptas C."/>
            <person name="Wenning M."/>
            <person name="Breitenwieser F."/>
            <person name="Doll E."/>
            <person name="Von Neubeck M."/>
            <person name="Busse H.-J."/>
            <person name="Scherer S."/>
        </authorList>
    </citation>
    <scope>NUCLEOTIDE SEQUENCE [LARGE SCALE GENOMIC DNA]</scope>
    <source>
        <strain evidence="1 2">KCTC 33808</strain>
    </source>
</reference>
<accession>A0A4Q9KF80</accession>
<dbReference type="OrthoDB" id="3724496at2"/>
<dbReference type="Gene3D" id="3.30.110.170">
    <property type="entry name" value="Protein of unknown function (DUF541), domain 1"/>
    <property type="match status" value="1"/>
</dbReference>
<dbReference type="AlphaFoldDB" id="A0A4Q9KF80"/>
<protein>
    <submittedName>
        <fullName evidence="1">SIMPL domain-containing protein</fullName>
    </submittedName>
</protein>
<organism evidence="1 2">
    <name type="scientific">Propioniciclava sinopodophylli</name>
    <dbReference type="NCBI Taxonomy" id="1837344"/>
    <lineage>
        <taxon>Bacteria</taxon>
        <taxon>Bacillati</taxon>
        <taxon>Actinomycetota</taxon>
        <taxon>Actinomycetes</taxon>
        <taxon>Propionibacteriales</taxon>
        <taxon>Propionibacteriaceae</taxon>
        <taxon>Propioniciclava</taxon>
    </lineage>
</organism>
<dbReference type="Gene3D" id="3.30.70.2970">
    <property type="entry name" value="Protein of unknown function (DUF541), domain 2"/>
    <property type="match status" value="1"/>
</dbReference>
<evidence type="ECO:0000313" key="2">
    <source>
        <dbReference type="Proteomes" id="UP000292373"/>
    </source>
</evidence>
<dbReference type="RefSeq" id="WP_131167877.1">
    <property type="nucleotide sequence ID" value="NZ_SDMQ01000006.1"/>
</dbReference>
<dbReference type="EMBL" id="SDMQ01000006">
    <property type="protein sequence ID" value="TBT84964.1"/>
    <property type="molecule type" value="Genomic_DNA"/>
</dbReference>
<keyword evidence="2" id="KW-1185">Reference proteome</keyword>
<dbReference type="InterPro" id="IPR007497">
    <property type="entry name" value="SIMPL/DUF541"/>
</dbReference>
<proteinExistence type="predicted"/>
<dbReference type="Proteomes" id="UP000292373">
    <property type="component" value="Unassembled WGS sequence"/>
</dbReference>
<evidence type="ECO:0000313" key="1">
    <source>
        <dbReference type="EMBL" id="TBT84964.1"/>
    </source>
</evidence>
<name>A0A4Q9KF80_9ACTN</name>
<gene>
    <name evidence="1" type="ORF">ET989_07210</name>
</gene>
<dbReference type="Pfam" id="PF04402">
    <property type="entry name" value="SIMPL"/>
    <property type="match status" value="1"/>
</dbReference>
<sequence length="221" mass="23586">MRITVVGSHAWSIAPERGTVHLLVDLEGDDRAATSRSAAEVVDALGRDLHRLRQGSDAPLTWYSVGPLVTRSWRPWGPDGQPMTPRFGASANLKAKFRDFTAMAEATTRWAEHDGVQVTHVEWALTDATRTATEAAALTRAVEEARGRALAIAQAAGWRDIEIQEVADPGLLAAEPPGGPVPVASGAMRMSFKEDAGGGGGLAPEDVRGEAVVHARFEAHR</sequence>